<protein>
    <submittedName>
        <fullName evidence="4">PmbA protein</fullName>
    </submittedName>
    <submittedName>
        <fullName evidence="5">TldD/PmbA family protein</fullName>
    </submittedName>
</protein>
<dbReference type="Pfam" id="PF19289">
    <property type="entry name" value="PmbA_TldD_3rd"/>
    <property type="match status" value="1"/>
</dbReference>
<dbReference type="Proteomes" id="UP000267921">
    <property type="component" value="Unassembled WGS sequence"/>
</dbReference>
<dbReference type="InterPro" id="IPR047657">
    <property type="entry name" value="PmbA"/>
</dbReference>
<evidence type="ECO:0000259" key="3">
    <source>
        <dbReference type="Pfam" id="PF19290"/>
    </source>
</evidence>
<dbReference type="InterPro" id="IPR036059">
    <property type="entry name" value="TldD/PmbA_sf"/>
</dbReference>
<feature type="domain" description="Metalloprotease TldD/E C-terminal" evidence="2">
    <location>
        <begin position="220"/>
        <end position="438"/>
    </location>
</feature>
<dbReference type="InterPro" id="IPR045569">
    <property type="entry name" value="Metalloprtase-TldD/E_C"/>
</dbReference>
<dbReference type="Gene3D" id="3.30.2290.10">
    <property type="entry name" value="PmbA/TldD superfamily"/>
    <property type="match status" value="1"/>
</dbReference>
<dbReference type="KEGG" id="mhaz:BHR79_08485"/>
<dbReference type="InterPro" id="IPR035068">
    <property type="entry name" value="TldD/PmbA_N"/>
</dbReference>
<evidence type="ECO:0000313" key="7">
    <source>
        <dbReference type="Proteomes" id="UP000186879"/>
    </source>
</evidence>
<evidence type="ECO:0000259" key="1">
    <source>
        <dbReference type="Pfam" id="PF01523"/>
    </source>
</evidence>
<feature type="domain" description="Metalloprotease TldD/E central" evidence="3">
    <location>
        <begin position="113"/>
        <end position="210"/>
    </location>
</feature>
<dbReference type="Pfam" id="PF19290">
    <property type="entry name" value="PmbA_TldD_2nd"/>
    <property type="match status" value="1"/>
</dbReference>
<dbReference type="Pfam" id="PF01523">
    <property type="entry name" value="PmbA_TldD_1st"/>
    <property type="match status" value="1"/>
</dbReference>
<sequence length="438" mass="46938">MQNYDIGNQVLEFANKYGADEAEVFISANQVTSASVRRSLIESARNQQSQGLGIRVVKDGAVGFASTNIFNRLEETVKSAIAMAKVRDSDEDWKNLPSNGKYPAVNGIFSKKVNELELEDCISLTKEMIDGVCSFSDIIAPSGSFSRMISNQLIMNTNGVEVEEKGTAVSGFIDVITTSDIPSTAYDFRISRDMDIDFYGIGKEAANLANSCKNGVSVESGQKDVVFHPFAFSDIMESSFLSSIEADNIQKGRSSLTGKLNTDIAARGLTITDDGILNGGIASSISDDEGTPSQSTGIIKDGLLKSYIYDSYTAGKEERSSTGNAVRGSYSSTPSVGTRNVVFEHPASDIISEIKDGVFVTNVIGAHTANPISGDFSVEARNAFVIKDGQIEKPIKSLMVSGNIFELLRNVKGAGDDVRIVGSIITPSIWVSNMNVIG</sequence>
<keyword evidence="7" id="KW-1185">Reference proteome</keyword>
<evidence type="ECO:0000313" key="5">
    <source>
        <dbReference type="EMBL" id="RNI09154.1"/>
    </source>
</evidence>
<dbReference type="STRING" id="2177.BHR79_08485"/>
<dbReference type="Proteomes" id="UP000186879">
    <property type="component" value="Chromosome"/>
</dbReference>
<dbReference type="GO" id="GO:0008237">
    <property type="term" value="F:metallopeptidase activity"/>
    <property type="evidence" value="ECO:0007669"/>
    <property type="project" value="InterPro"/>
</dbReference>
<dbReference type="EMBL" id="CP017921">
    <property type="protein sequence ID" value="APH39512.1"/>
    <property type="molecule type" value="Genomic_DNA"/>
</dbReference>
<reference evidence="4 7" key="1">
    <citation type="submission" date="2016-10" db="EMBL/GenBank/DDBJ databases">
        <title>Methanohalophilus halophilus.</title>
        <authorList>
            <person name="L'haridon S."/>
        </authorList>
    </citation>
    <scope>NUCLEOTIDE SEQUENCE [LARGE SCALE GENOMIC DNA]</scope>
    <source>
        <strain evidence="4 7">Z-7982</strain>
    </source>
</reference>
<evidence type="ECO:0000313" key="9">
    <source>
        <dbReference type="Proteomes" id="UP000267921"/>
    </source>
</evidence>
<dbReference type="AlphaFoldDB" id="A0A1L3Q3Q2"/>
<dbReference type="PANTHER" id="PTHR43421:SF1">
    <property type="entry name" value="METALLOPROTEASE PMBA"/>
    <property type="match status" value="1"/>
</dbReference>
<dbReference type="EMBL" id="RJJG01000004">
    <property type="protein sequence ID" value="RNI09154.1"/>
    <property type="molecule type" value="Genomic_DNA"/>
</dbReference>
<dbReference type="GO" id="GO:0005829">
    <property type="term" value="C:cytosol"/>
    <property type="evidence" value="ECO:0007669"/>
    <property type="project" value="TreeGrafter"/>
</dbReference>
<dbReference type="InterPro" id="IPR045570">
    <property type="entry name" value="Metalloprtase-TldD/E_cen_dom"/>
</dbReference>
<organism evidence="4 7">
    <name type="scientific">Methanohalophilus halophilus</name>
    <dbReference type="NCBI Taxonomy" id="2177"/>
    <lineage>
        <taxon>Archaea</taxon>
        <taxon>Methanobacteriati</taxon>
        <taxon>Methanobacteriota</taxon>
        <taxon>Stenosarchaea group</taxon>
        <taxon>Methanomicrobia</taxon>
        <taxon>Methanosarcinales</taxon>
        <taxon>Methanosarcinaceae</taxon>
        <taxon>Methanohalophilus</taxon>
    </lineage>
</organism>
<dbReference type="RefSeq" id="WP_072561936.1">
    <property type="nucleotide sequence ID" value="NZ_CP017921.1"/>
</dbReference>
<evidence type="ECO:0000313" key="8">
    <source>
        <dbReference type="Proteomes" id="UP000198669"/>
    </source>
</evidence>
<proteinExistence type="predicted"/>
<evidence type="ECO:0000259" key="2">
    <source>
        <dbReference type="Pfam" id="PF19289"/>
    </source>
</evidence>
<name>A0A1L3Q3Q2_9EURY</name>
<dbReference type="PANTHER" id="PTHR43421">
    <property type="entry name" value="METALLOPROTEASE PMBA"/>
    <property type="match status" value="1"/>
</dbReference>
<dbReference type="EMBL" id="FNMU01000002">
    <property type="protein sequence ID" value="SDW28770.1"/>
    <property type="molecule type" value="Genomic_DNA"/>
</dbReference>
<dbReference type="InterPro" id="IPR002510">
    <property type="entry name" value="Metalloprtase-TldD/E_N"/>
</dbReference>
<feature type="domain" description="Metalloprotease TldD/E N-terminal" evidence="1">
    <location>
        <begin position="22"/>
        <end position="84"/>
    </location>
</feature>
<dbReference type="GeneID" id="30583799"/>
<dbReference type="GO" id="GO:0006508">
    <property type="term" value="P:proteolysis"/>
    <property type="evidence" value="ECO:0007669"/>
    <property type="project" value="InterPro"/>
</dbReference>
<dbReference type="SUPFAM" id="SSF111283">
    <property type="entry name" value="Putative modulator of DNA gyrase, PmbA/TldD"/>
    <property type="match status" value="1"/>
</dbReference>
<reference evidence="5 9" key="3">
    <citation type="submission" date="2018-10" db="EMBL/GenBank/DDBJ databases">
        <title>Cultivation of a novel Methanohalophilus strain from Kebrit Deep of the Red Sea and a genomic comparison of members of the genus Methanohalophilus.</title>
        <authorList>
            <person name="Guan Y."/>
            <person name="Ngugi D.K."/>
            <person name="Stingl U."/>
        </authorList>
    </citation>
    <scope>NUCLEOTIDE SEQUENCE [LARGE SCALE GENOMIC DNA]</scope>
    <source>
        <strain evidence="5 9">DSM 3094</strain>
    </source>
</reference>
<accession>A0A1L3Q3Q2</accession>
<evidence type="ECO:0000313" key="6">
    <source>
        <dbReference type="EMBL" id="SDW28770.1"/>
    </source>
</evidence>
<gene>
    <name evidence="4" type="ORF">BHR79_08485</name>
    <name evidence="5" type="ORF">EFE40_06790</name>
    <name evidence="6" type="ORF">SAMN04515625_0605</name>
</gene>
<dbReference type="OrthoDB" id="84520at2157"/>
<evidence type="ECO:0000313" key="4">
    <source>
        <dbReference type="EMBL" id="APH39512.1"/>
    </source>
</evidence>
<dbReference type="Proteomes" id="UP000198669">
    <property type="component" value="Unassembled WGS sequence"/>
</dbReference>
<reference evidence="6 8" key="2">
    <citation type="submission" date="2016-10" db="EMBL/GenBank/DDBJ databases">
        <authorList>
            <person name="de Groot N.N."/>
        </authorList>
    </citation>
    <scope>NUCLEOTIDE SEQUENCE [LARGE SCALE GENOMIC DNA]</scope>
    <source>
        <strain evidence="6 8">Z-7982</strain>
    </source>
</reference>